<protein>
    <recommendedName>
        <fullName evidence="3">Condensation domain-containing protein</fullName>
    </recommendedName>
</protein>
<dbReference type="AlphaFoldDB" id="A0A4Y7U3R2"/>
<sequence length="127" mass="14841">TERTASEIPEAIKAEVEAEFEKLEQEFNPYEFFEERQFLHENKEDSQHLNVPFSEEKIVSIYPMSDIELGMLFGSLATRNKGVYHDQFVFPLPTAQFDKEAFVKAISILTEKHEILRTAYNIEKYSS</sequence>
<organism evidence="1 2">
    <name type="scientific">Flavobacterium circumlabens</name>
    <dbReference type="NCBI Taxonomy" id="2133765"/>
    <lineage>
        <taxon>Bacteria</taxon>
        <taxon>Pseudomonadati</taxon>
        <taxon>Bacteroidota</taxon>
        <taxon>Flavobacteriia</taxon>
        <taxon>Flavobacteriales</taxon>
        <taxon>Flavobacteriaceae</taxon>
        <taxon>Flavobacterium</taxon>
    </lineage>
</organism>
<dbReference type="Gene3D" id="3.30.559.10">
    <property type="entry name" value="Chloramphenicol acetyltransferase-like domain"/>
    <property type="match status" value="1"/>
</dbReference>
<evidence type="ECO:0000313" key="1">
    <source>
        <dbReference type="EMBL" id="TEB41073.1"/>
    </source>
</evidence>
<comment type="caution">
    <text evidence="1">The sequence shown here is derived from an EMBL/GenBank/DDBJ whole genome shotgun (WGS) entry which is preliminary data.</text>
</comment>
<dbReference type="RefSeq" id="WP_134092454.1">
    <property type="nucleotide sequence ID" value="NZ_QWDN01000596.1"/>
</dbReference>
<feature type="non-terminal residue" evidence="1">
    <location>
        <position position="1"/>
    </location>
</feature>
<dbReference type="SUPFAM" id="SSF52777">
    <property type="entry name" value="CoA-dependent acyltransferases"/>
    <property type="match status" value="1"/>
</dbReference>
<feature type="non-terminal residue" evidence="1">
    <location>
        <position position="127"/>
    </location>
</feature>
<dbReference type="InterPro" id="IPR023213">
    <property type="entry name" value="CAT-like_dom_sf"/>
</dbReference>
<name>A0A4Y7U3R2_9FLAO</name>
<proteinExistence type="predicted"/>
<evidence type="ECO:0000313" key="2">
    <source>
        <dbReference type="Proteomes" id="UP000298340"/>
    </source>
</evidence>
<dbReference type="EMBL" id="QWDN01000596">
    <property type="protein sequence ID" value="TEB41073.1"/>
    <property type="molecule type" value="Genomic_DNA"/>
</dbReference>
<dbReference type="Proteomes" id="UP000298340">
    <property type="component" value="Unassembled WGS sequence"/>
</dbReference>
<gene>
    <name evidence="1" type="ORF">D0809_27385</name>
</gene>
<evidence type="ECO:0008006" key="3">
    <source>
        <dbReference type="Google" id="ProtNLM"/>
    </source>
</evidence>
<reference evidence="1 2" key="1">
    <citation type="journal article" date="2018" name="Syst. Appl. Microbiol.">
        <title>Flavobacterium circumlabens sp. nov. and Flavobacterium cupreum sp. nov., two psychrotrophic species isolated from Antarctic environmental samples.</title>
        <authorList>
            <person name="Kralova S."/>
            <person name="Busse H.J."/>
            <person name="Svec P."/>
            <person name="Maslanova I."/>
            <person name="Stankova E."/>
            <person name="Bartak M."/>
            <person name="Sedlacek I."/>
        </authorList>
    </citation>
    <scope>NUCLEOTIDE SEQUENCE [LARGE SCALE GENOMIC DNA]</scope>
    <source>
        <strain evidence="1 2">CCM 8828</strain>
    </source>
</reference>
<accession>A0A4Y7U3R2</accession>